<protein>
    <submittedName>
        <fullName evidence="5">Hydroxymethylglutaryl-CoA lyase</fullName>
    </submittedName>
</protein>
<keyword evidence="6" id="KW-1185">Reference proteome</keyword>
<comment type="similarity">
    <text evidence="1">Belongs to the HMG-CoA lyase family.</text>
</comment>
<sequence>MTGSVTLVEVGPRDGLQACKHPIATAARIGLIERLRKAGVKRMEVGSFVSPKHVPRMADTGEVMDAVGSRAEPGDMVLIANARGLEQVIAHGARTIAVFTAASDAFAQKNIGCTIAASLERFAPLVETARAAGVAVRGYISTITDCPYSGEVAPEAVVPVARSLMEMGCGEISLGETLGRATPCRIAAVIEAVAAHVPIEALAAHFHDTYGMGVANVWEAVRLGVRTVDAAVGGLGGCPFAPGATGNVASEDIVYLLHGQGIETGIDLDGLLDAAAYCGDTMGIAPVSRVFKARRG</sequence>
<dbReference type="PROSITE" id="PS50991">
    <property type="entry name" value="PYR_CT"/>
    <property type="match status" value="1"/>
</dbReference>
<dbReference type="InterPro" id="IPR000891">
    <property type="entry name" value="PYR_CT"/>
</dbReference>
<accession>A0A2T5VGA5</accession>
<dbReference type="SUPFAM" id="SSF51569">
    <property type="entry name" value="Aldolase"/>
    <property type="match status" value="1"/>
</dbReference>
<dbReference type="CDD" id="cd07938">
    <property type="entry name" value="DRE_TIM_HMGL"/>
    <property type="match status" value="1"/>
</dbReference>
<dbReference type="PANTHER" id="PTHR42738">
    <property type="entry name" value="HYDROXYMETHYLGLUTARYL-COA LYASE"/>
    <property type="match status" value="1"/>
</dbReference>
<dbReference type="Proteomes" id="UP000244081">
    <property type="component" value="Unassembled WGS sequence"/>
</dbReference>
<dbReference type="GO" id="GO:0046872">
    <property type="term" value="F:metal ion binding"/>
    <property type="evidence" value="ECO:0007669"/>
    <property type="project" value="UniProtKB-KW"/>
</dbReference>
<dbReference type="InterPro" id="IPR043594">
    <property type="entry name" value="HMGL"/>
</dbReference>
<dbReference type="InterPro" id="IPR013785">
    <property type="entry name" value="Aldolase_TIM"/>
</dbReference>
<dbReference type="FunFam" id="3.20.20.70:FF:000071">
    <property type="entry name" value="Hydroxymethylglutaryl-CoA lyase"/>
    <property type="match status" value="1"/>
</dbReference>
<evidence type="ECO:0000256" key="3">
    <source>
        <dbReference type="ARBA" id="ARBA00023239"/>
    </source>
</evidence>
<evidence type="ECO:0000256" key="1">
    <source>
        <dbReference type="ARBA" id="ARBA00009405"/>
    </source>
</evidence>
<dbReference type="Pfam" id="PF00682">
    <property type="entry name" value="HMGL-like"/>
    <property type="match status" value="1"/>
</dbReference>
<dbReference type="NCBIfam" id="NF004283">
    <property type="entry name" value="PRK05692.1"/>
    <property type="match status" value="1"/>
</dbReference>
<dbReference type="AlphaFoldDB" id="A0A2T5VGA5"/>
<comment type="caution">
    <text evidence="5">The sequence shown here is derived from an EMBL/GenBank/DDBJ whole genome shotgun (WGS) entry which is preliminary data.</text>
</comment>
<keyword evidence="2" id="KW-0479">Metal-binding</keyword>
<dbReference type="GO" id="GO:0004419">
    <property type="term" value="F:hydroxymethylglutaryl-CoA lyase activity"/>
    <property type="evidence" value="ECO:0007669"/>
    <property type="project" value="TreeGrafter"/>
</dbReference>
<dbReference type="RefSeq" id="WP_107988306.1">
    <property type="nucleotide sequence ID" value="NZ_QAYG01000001.1"/>
</dbReference>
<gene>
    <name evidence="5" type="ORF">C8N35_101839</name>
</gene>
<dbReference type="GO" id="GO:0006552">
    <property type="term" value="P:L-leucine catabolic process"/>
    <property type="evidence" value="ECO:0007669"/>
    <property type="project" value="TreeGrafter"/>
</dbReference>
<dbReference type="GO" id="GO:0046951">
    <property type="term" value="P:ketone body biosynthetic process"/>
    <property type="evidence" value="ECO:0007669"/>
    <property type="project" value="TreeGrafter"/>
</dbReference>
<proteinExistence type="inferred from homology"/>
<evidence type="ECO:0000256" key="2">
    <source>
        <dbReference type="ARBA" id="ARBA00022723"/>
    </source>
</evidence>
<dbReference type="OrthoDB" id="9784013at2"/>
<name>A0A2T5VGA5_9HYPH</name>
<keyword evidence="3 5" id="KW-0456">Lyase</keyword>
<evidence type="ECO:0000313" key="5">
    <source>
        <dbReference type="EMBL" id="PTW62791.1"/>
    </source>
</evidence>
<evidence type="ECO:0000259" key="4">
    <source>
        <dbReference type="PROSITE" id="PS50991"/>
    </source>
</evidence>
<organism evidence="5 6">
    <name type="scientific">Breoghania corrubedonensis</name>
    <dbReference type="NCBI Taxonomy" id="665038"/>
    <lineage>
        <taxon>Bacteria</taxon>
        <taxon>Pseudomonadati</taxon>
        <taxon>Pseudomonadota</taxon>
        <taxon>Alphaproteobacteria</taxon>
        <taxon>Hyphomicrobiales</taxon>
        <taxon>Stappiaceae</taxon>
        <taxon>Breoghania</taxon>
    </lineage>
</organism>
<evidence type="ECO:0000313" key="6">
    <source>
        <dbReference type="Proteomes" id="UP000244081"/>
    </source>
</evidence>
<dbReference type="PANTHER" id="PTHR42738:SF7">
    <property type="entry name" value="HYDROXYMETHYLGLUTARYL-COA LYASE"/>
    <property type="match status" value="1"/>
</dbReference>
<feature type="domain" description="Pyruvate carboxyltransferase" evidence="4">
    <location>
        <begin position="5"/>
        <end position="272"/>
    </location>
</feature>
<reference evidence="5 6" key="1">
    <citation type="submission" date="2018-04" db="EMBL/GenBank/DDBJ databases">
        <title>Genomic Encyclopedia of Archaeal and Bacterial Type Strains, Phase II (KMG-II): from individual species to whole genera.</title>
        <authorList>
            <person name="Goeker M."/>
        </authorList>
    </citation>
    <scope>NUCLEOTIDE SEQUENCE [LARGE SCALE GENOMIC DNA]</scope>
    <source>
        <strain evidence="5 6">DSM 23382</strain>
    </source>
</reference>
<dbReference type="Gene3D" id="3.20.20.70">
    <property type="entry name" value="Aldolase class I"/>
    <property type="match status" value="1"/>
</dbReference>
<dbReference type="EMBL" id="QAYG01000001">
    <property type="protein sequence ID" value="PTW62791.1"/>
    <property type="molecule type" value="Genomic_DNA"/>
</dbReference>